<dbReference type="InterPro" id="IPR009057">
    <property type="entry name" value="Homeodomain-like_sf"/>
</dbReference>
<dbReference type="GO" id="GO:1901135">
    <property type="term" value="P:carbohydrate derivative metabolic process"/>
    <property type="evidence" value="ECO:0007669"/>
    <property type="project" value="InterPro"/>
</dbReference>
<keyword evidence="7" id="KW-1185">Reference proteome</keyword>
<protein>
    <submittedName>
        <fullName evidence="6">MurR/RpiR family transcriptional regulator</fullName>
    </submittedName>
</protein>
<dbReference type="AlphaFoldDB" id="A0A3D8PLQ4"/>
<dbReference type="InterPro" id="IPR046348">
    <property type="entry name" value="SIS_dom_sf"/>
</dbReference>
<evidence type="ECO:0000259" key="4">
    <source>
        <dbReference type="PROSITE" id="PS51071"/>
    </source>
</evidence>
<dbReference type="PANTHER" id="PTHR30514:SF18">
    <property type="entry name" value="RPIR-FAMILY TRANSCRIPTIONAL REGULATOR"/>
    <property type="match status" value="1"/>
</dbReference>
<dbReference type="PROSITE" id="PS51071">
    <property type="entry name" value="HTH_RPIR"/>
    <property type="match status" value="1"/>
</dbReference>
<dbReference type="InterPro" id="IPR047640">
    <property type="entry name" value="RpiR-like"/>
</dbReference>
<evidence type="ECO:0000313" key="7">
    <source>
        <dbReference type="Proteomes" id="UP000257143"/>
    </source>
</evidence>
<sequence>MDFKWDTETMTPNQFKMADYIQKNLKHVLLSTEQEISDALQISIASVSRFWRIVGYKNFKEFKTNMRKQLDISPAGKMENIMNHVEGQELEHHNLNVSIDHLQKTIEHFSQAAFNKTVELLTAGKKIYVHSPGPSQGLGELMSYRLLRFGLALHPLNKGGSEILEDLLHMTKDDVIVVFSFVRLLPEAQVILEHAKEVGFKTIIITDQLVSSFANGADAVLFASRGEMWEFHSMVAPTFLIENLIIAIGMKNKEENLQRLEMLSDMRNKYASELPR</sequence>
<dbReference type="EMBL" id="PIOC01000023">
    <property type="protein sequence ID" value="RDW17056.1"/>
    <property type="molecule type" value="Genomic_DNA"/>
</dbReference>
<dbReference type="GO" id="GO:0003677">
    <property type="term" value="F:DNA binding"/>
    <property type="evidence" value="ECO:0007669"/>
    <property type="project" value="UniProtKB-KW"/>
</dbReference>
<proteinExistence type="predicted"/>
<dbReference type="InterPro" id="IPR035472">
    <property type="entry name" value="RpiR-like_SIS"/>
</dbReference>
<dbReference type="SUPFAM" id="SSF53697">
    <property type="entry name" value="SIS domain"/>
    <property type="match status" value="1"/>
</dbReference>
<evidence type="ECO:0000313" key="6">
    <source>
        <dbReference type="EMBL" id="RDW17056.1"/>
    </source>
</evidence>
<feature type="domain" description="SIS" evidence="5">
    <location>
        <begin position="117"/>
        <end position="255"/>
    </location>
</feature>
<keyword evidence="3" id="KW-0804">Transcription</keyword>
<dbReference type="SUPFAM" id="SSF46689">
    <property type="entry name" value="Homeodomain-like"/>
    <property type="match status" value="1"/>
</dbReference>
<dbReference type="Gene3D" id="1.10.10.10">
    <property type="entry name" value="Winged helix-like DNA-binding domain superfamily/Winged helix DNA-binding domain"/>
    <property type="match status" value="1"/>
</dbReference>
<feature type="domain" description="HTH rpiR-type" evidence="4">
    <location>
        <begin position="1"/>
        <end position="73"/>
    </location>
</feature>
<keyword evidence="1" id="KW-0805">Transcription regulation</keyword>
<accession>A0A3D8PLQ4</accession>
<dbReference type="PANTHER" id="PTHR30514">
    <property type="entry name" value="GLUCOKINASE"/>
    <property type="match status" value="1"/>
</dbReference>
<dbReference type="Proteomes" id="UP000257143">
    <property type="component" value="Unassembled WGS sequence"/>
</dbReference>
<reference evidence="7" key="1">
    <citation type="submission" date="2017-11" db="EMBL/GenBank/DDBJ databases">
        <authorList>
            <person name="Zhu W."/>
        </authorList>
    </citation>
    <scope>NUCLEOTIDE SEQUENCE [LARGE SCALE GENOMIC DNA]</scope>
    <source>
        <strain evidence="7">CAU 1183</strain>
    </source>
</reference>
<keyword evidence="2" id="KW-0238">DNA-binding</keyword>
<dbReference type="GO" id="GO:0097367">
    <property type="term" value="F:carbohydrate derivative binding"/>
    <property type="evidence" value="ECO:0007669"/>
    <property type="project" value="InterPro"/>
</dbReference>
<dbReference type="Pfam" id="PF01380">
    <property type="entry name" value="SIS"/>
    <property type="match status" value="1"/>
</dbReference>
<dbReference type="PROSITE" id="PS51464">
    <property type="entry name" value="SIS"/>
    <property type="match status" value="1"/>
</dbReference>
<gene>
    <name evidence="6" type="ORF">CWR48_14955</name>
</gene>
<comment type="caution">
    <text evidence="6">The sequence shown here is derived from an EMBL/GenBank/DDBJ whole genome shotgun (WGS) entry which is preliminary data.</text>
</comment>
<evidence type="ECO:0000256" key="1">
    <source>
        <dbReference type="ARBA" id="ARBA00023015"/>
    </source>
</evidence>
<dbReference type="OrthoDB" id="370421at2"/>
<dbReference type="Gene3D" id="3.40.50.10490">
    <property type="entry name" value="Glucose-6-phosphate isomerase like protein, domain 1"/>
    <property type="match status" value="1"/>
</dbReference>
<dbReference type="InterPro" id="IPR036388">
    <property type="entry name" value="WH-like_DNA-bd_sf"/>
</dbReference>
<dbReference type="Pfam" id="PF01418">
    <property type="entry name" value="HTH_6"/>
    <property type="match status" value="1"/>
</dbReference>
<dbReference type="InterPro" id="IPR000281">
    <property type="entry name" value="HTH_RpiR"/>
</dbReference>
<name>A0A3D8PLQ4_9BACI</name>
<dbReference type="InterPro" id="IPR001347">
    <property type="entry name" value="SIS_dom"/>
</dbReference>
<dbReference type="GO" id="GO:0003700">
    <property type="term" value="F:DNA-binding transcription factor activity"/>
    <property type="evidence" value="ECO:0007669"/>
    <property type="project" value="InterPro"/>
</dbReference>
<evidence type="ECO:0000256" key="3">
    <source>
        <dbReference type="ARBA" id="ARBA00023163"/>
    </source>
</evidence>
<evidence type="ECO:0000256" key="2">
    <source>
        <dbReference type="ARBA" id="ARBA00023125"/>
    </source>
</evidence>
<dbReference type="CDD" id="cd05013">
    <property type="entry name" value="SIS_RpiR"/>
    <property type="match status" value="1"/>
</dbReference>
<organism evidence="6 7">
    <name type="scientific">Oceanobacillus arenosus</name>
    <dbReference type="NCBI Taxonomy" id="1229153"/>
    <lineage>
        <taxon>Bacteria</taxon>
        <taxon>Bacillati</taxon>
        <taxon>Bacillota</taxon>
        <taxon>Bacilli</taxon>
        <taxon>Bacillales</taxon>
        <taxon>Bacillaceae</taxon>
        <taxon>Oceanobacillus</taxon>
    </lineage>
</organism>
<evidence type="ECO:0000259" key="5">
    <source>
        <dbReference type="PROSITE" id="PS51464"/>
    </source>
</evidence>